<comment type="caution">
    <text evidence="10">The sequence shown here is derived from an EMBL/GenBank/DDBJ whole genome shotgun (WGS) entry which is preliminary data.</text>
</comment>
<comment type="similarity">
    <text evidence="6">Belongs to the TRAFAC class myosin-kinesin ATPase superfamily. Myosin family.</text>
</comment>
<evidence type="ECO:0000256" key="6">
    <source>
        <dbReference type="PROSITE-ProRule" id="PRU00782"/>
    </source>
</evidence>
<dbReference type="Gene3D" id="1.20.120.720">
    <property type="entry name" value="Myosin VI head, motor domain, U50 subdomain"/>
    <property type="match status" value="1"/>
</dbReference>
<dbReference type="PRINTS" id="PR00193">
    <property type="entry name" value="MYOSINHEAVY"/>
</dbReference>
<keyword evidence="4 6" id="KW-0505">Motor protein</keyword>
<proteinExistence type="inferred from homology"/>
<dbReference type="PANTHER" id="PTHR13140">
    <property type="entry name" value="MYOSIN"/>
    <property type="match status" value="1"/>
</dbReference>
<feature type="binding site" evidence="6">
    <location>
        <begin position="165"/>
        <end position="172"/>
    </location>
    <ligand>
        <name>ATP</name>
        <dbReference type="ChEBI" id="CHEBI:30616"/>
    </ligand>
</feature>
<feature type="compositionally biased region" description="Polar residues" evidence="8">
    <location>
        <begin position="1651"/>
        <end position="1665"/>
    </location>
</feature>
<protein>
    <submittedName>
        <fullName evidence="10">Myosin-like protein</fullName>
    </submittedName>
</protein>
<feature type="coiled-coil region" evidence="7">
    <location>
        <begin position="1028"/>
        <end position="1055"/>
    </location>
</feature>
<evidence type="ECO:0000313" key="10">
    <source>
        <dbReference type="EMBL" id="KAK7234734.1"/>
    </source>
</evidence>
<name>A0ABR1FP37_AURAN</name>
<organism evidence="10 11">
    <name type="scientific">Aureococcus anophagefferens</name>
    <name type="common">Harmful bloom alga</name>
    <dbReference type="NCBI Taxonomy" id="44056"/>
    <lineage>
        <taxon>Eukaryota</taxon>
        <taxon>Sar</taxon>
        <taxon>Stramenopiles</taxon>
        <taxon>Ochrophyta</taxon>
        <taxon>Pelagophyceae</taxon>
        <taxon>Pelagomonadales</taxon>
        <taxon>Pelagomonadaceae</taxon>
        <taxon>Aureococcus</taxon>
    </lineage>
</organism>
<feature type="region of interest" description="Disordered" evidence="8">
    <location>
        <begin position="1648"/>
        <end position="1671"/>
    </location>
</feature>
<dbReference type="PROSITE" id="PS51456">
    <property type="entry name" value="MYOSIN_MOTOR"/>
    <property type="match status" value="1"/>
</dbReference>
<evidence type="ECO:0000313" key="11">
    <source>
        <dbReference type="Proteomes" id="UP001363151"/>
    </source>
</evidence>
<feature type="domain" description="Myosin motor" evidence="9">
    <location>
        <begin position="68"/>
        <end position="854"/>
    </location>
</feature>
<reference evidence="10 11" key="1">
    <citation type="submission" date="2024-03" db="EMBL/GenBank/DDBJ databases">
        <title>Aureococcus anophagefferens CCMP1851 and Kratosvirus quantuckense: Draft genome of a second virus-susceptible host strain in the model system.</title>
        <authorList>
            <person name="Chase E."/>
            <person name="Truchon A.R."/>
            <person name="Schepens W."/>
            <person name="Wilhelm S.W."/>
        </authorList>
    </citation>
    <scope>NUCLEOTIDE SEQUENCE [LARGE SCALE GENOMIC DNA]</scope>
    <source>
        <strain evidence="10 11">CCMP1851</strain>
    </source>
</reference>
<keyword evidence="2 6" id="KW-0067">ATP-binding</keyword>
<dbReference type="PANTHER" id="PTHR13140:SF706">
    <property type="entry name" value="DILUTE CLASS UNCONVENTIONAL MYOSIN, ISOFORM C"/>
    <property type="match status" value="1"/>
</dbReference>
<evidence type="ECO:0000256" key="4">
    <source>
        <dbReference type="ARBA" id="ARBA00023175"/>
    </source>
</evidence>
<evidence type="ECO:0000256" key="1">
    <source>
        <dbReference type="ARBA" id="ARBA00022741"/>
    </source>
</evidence>
<dbReference type="Gene3D" id="1.10.10.820">
    <property type="match status" value="1"/>
</dbReference>
<keyword evidence="1 6" id="KW-0547">Nucleotide-binding</keyword>
<dbReference type="Gene3D" id="6.20.240.20">
    <property type="match status" value="1"/>
</dbReference>
<dbReference type="InterPro" id="IPR036961">
    <property type="entry name" value="Kinesin_motor_dom_sf"/>
</dbReference>
<sequence>MAMGFDQGWAIGAPCFFNDEGLGWIEGKVEKVVGVGRSATLTLRSADGRVTTQREASEVEAASSRALDGVDDMVQLDELTEATVLSTLRVRYRRKDIYTNVGGILIAVNPYETLEAQIYGEEQMHAYGSADAAFAGMTPHPYLLAEAALRALDRDRESQSFVISGESGSGKTETCKYVLRYLSYRSKRRYEHSIQARGDGKANALEESVLLSNPILEAFGNAKTLRNDNSSRWGKYTQVYVQPSSGSIKRVGITAYLLEKVRIVERAKGERNYHILYQMVAGAAAAKGKDPGLALTKGLGADPVAHAVLRDDGYGKDDGGNASVAAIDVDDAVQFAATRDALLKLQIEETGLVGALSAVCHLGDVCFDEVADDHADSIAAVGKNDMRKRGGGFLGMGGGDEKRHAIDIAAEALGVNRTELEESLLSRRVAGVRVPRRAAEAEHAKAAFAKALYSRVFDWVLARVNDALKAMTGTGQTLREALTGKKQPKEELLTIGLLDIFGFECFAHNSLEQLLINYANERLLREFNKQVFEAATREYNAEGVPVGDLTFHDNSGLLNTLEGPRDGIFAMLNSECVRRDGNDANLLKAIVKKHSRAPGAKQDVKKGPGVFVPQVRRSSTVAERSTAGKTFGVSHFAADVVYEIGGFVEKNRDRLPEEICSLVSTSDALFVAGLFADVDEAAGEGASGAAFAGSSAARGGGAGSKKAQRYVAGSFAESLAKLTGLLDETAQSFVRCVKPNHKAAKEAFDGVVVLDQLRCMGMLELVSARARGYAGRMDHDMFTSRYGILMEDAKDVDMAAFESADKAKLGEFLRLLATKKFIKPECLSNGEIAIGKTKVFLKRGAQNVLETAREARLCADVLLALGEATASRDANALELTLRIADELRLGETEEARLARATLTDERAYREIVEAAETRKQDHVVAALAEHNFPVDDGAAKKGNKKEDLPFAAGQWFSGAEWSTYVLDAVKFAKCELAALRCFDEFKDMTEGNVEALIPKGEAARGALLALVKERKPVPEDIESPPLPYDALQQCADELLAKLNEAEKLARQISALKALKAAIAAKDATLIAAALATYDKPPNAAIVQVQIDEAKDIQHGLGIKGKMLTLVASCEALAKQAVAPNADAAKAYLDETAGPLDALEAETSLAKEFAWLAPEIARAEAVAARLTKTRADTKAADEARVLAAMAAEERAKEAAKQAALKQAEEAKHAALEKQRHEEEAARKKAHEKHQAELQAKADAEAAAAAEAKAKEKAAEEAERLKNLPPPPPGAKGERELNKSRAKQMEGLVQQEVAAIRAEEEKLKAKKQTLFVHMPWKERIEHLCAGTRILKLSSTSTMQGAEWKNVRLEAQSDASGQSLLASDPTFKNMQSRTNAYLTWPSNTLIRRGSRKLALGSITGVHIGTNAKQWCTMVPTEWHYMTLTTRERSYDFGFEDATELLLWVNTLQRITFPEWTQQCNAGEMSELFKGAISDAQHRFYRSSRAGAASTDYFVPSLQELCPVLYPLAPVLCGTCAELGVSFANAAPRPHKFCMWTAVAVLEAPIAHDEAVISMRAVLSDLGFYANGRFACSAGFYDENGLAHTLARDAITHPSLASTPNKKDGEAPDDPGMLVIRAQHAKTGKVSVLKIKKGTKMASVFEAHAKHKGLKSQSLSVMKNKNQAQPPAPPK</sequence>
<keyword evidence="11" id="KW-1185">Reference proteome</keyword>
<keyword evidence="5 6" id="KW-0009">Actin-binding</keyword>
<dbReference type="SUPFAM" id="SSF52540">
    <property type="entry name" value="P-loop containing nucleoside triphosphate hydrolases"/>
    <property type="match status" value="1"/>
</dbReference>
<evidence type="ECO:0000259" key="9">
    <source>
        <dbReference type="PROSITE" id="PS51456"/>
    </source>
</evidence>
<feature type="compositionally biased region" description="Basic and acidic residues" evidence="8">
    <location>
        <begin position="1205"/>
        <end position="1242"/>
    </location>
</feature>
<keyword evidence="3 6" id="KW-0518">Myosin</keyword>
<dbReference type="InterPro" id="IPR001609">
    <property type="entry name" value="Myosin_head_motor_dom-like"/>
</dbReference>
<keyword evidence="7" id="KW-0175">Coiled coil</keyword>
<evidence type="ECO:0000256" key="3">
    <source>
        <dbReference type="ARBA" id="ARBA00023123"/>
    </source>
</evidence>
<dbReference type="Proteomes" id="UP001363151">
    <property type="component" value="Unassembled WGS sequence"/>
</dbReference>
<dbReference type="Pfam" id="PF00063">
    <property type="entry name" value="Myosin_head"/>
    <property type="match status" value="1"/>
</dbReference>
<feature type="region of interest" description="Disordered" evidence="8">
    <location>
        <begin position="1198"/>
        <end position="1282"/>
    </location>
</feature>
<feature type="compositionally biased region" description="Basic and acidic residues" evidence="8">
    <location>
        <begin position="1250"/>
        <end position="1264"/>
    </location>
</feature>
<evidence type="ECO:0000256" key="5">
    <source>
        <dbReference type="ARBA" id="ARBA00023203"/>
    </source>
</evidence>
<dbReference type="EMBL" id="JBBJCI010000312">
    <property type="protein sequence ID" value="KAK7234734.1"/>
    <property type="molecule type" value="Genomic_DNA"/>
</dbReference>
<evidence type="ECO:0000256" key="2">
    <source>
        <dbReference type="ARBA" id="ARBA00022840"/>
    </source>
</evidence>
<feature type="region of interest" description="Actin-binding" evidence="6">
    <location>
        <begin position="719"/>
        <end position="741"/>
    </location>
</feature>
<evidence type="ECO:0000256" key="7">
    <source>
        <dbReference type="SAM" id="Coils"/>
    </source>
</evidence>
<dbReference type="CDD" id="cd00124">
    <property type="entry name" value="MYSc"/>
    <property type="match status" value="1"/>
</dbReference>
<dbReference type="SMART" id="SM00242">
    <property type="entry name" value="MYSc"/>
    <property type="match status" value="1"/>
</dbReference>
<accession>A0ABR1FP37</accession>
<dbReference type="Gene3D" id="3.40.850.10">
    <property type="entry name" value="Kinesin motor domain"/>
    <property type="match status" value="1"/>
</dbReference>
<dbReference type="Gene3D" id="1.20.58.530">
    <property type="match status" value="1"/>
</dbReference>
<dbReference type="InterPro" id="IPR027417">
    <property type="entry name" value="P-loop_NTPase"/>
</dbReference>
<evidence type="ECO:0000256" key="8">
    <source>
        <dbReference type="SAM" id="MobiDB-lite"/>
    </source>
</evidence>
<gene>
    <name evidence="10" type="ORF">SO694_0029803</name>
</gene>